<name>A0AAD9K8P7_RIDPI</name>
<evidence type="ECO:0000256" key="8">
    <source>
        <dbReference type="ARBA" id="ARBA00047899"/>
    </source>
</evidence>
<reference evidence="13" key="1">
    <citation type="journal article" date="2023" name="Mol. Biol. Evol.">
        <title>Third-Generation Sequencing Reveals the Adaptive Role of the Epigenome in Three Deep-Sea Polychaetes.</title>
        <authorList>
            <person name="Perez M."/>
            <person name="Aroh O."/>
            <person name="Sun Y."/>
            <person name="Lan Y."/>
            <person name="Juniper S.K."/>
            <person name="Young C.R."/>
            <person name="Angers B."/>
            <person name="Qian P.Y."/>
        </authorList>
    </citation>
    <scope>NUCLEOTIDE SEQUENCE</scope>
    <source>
        <strain evidence="13">R07B-5</strain>
    </source>
</reference>
<dbReference type="SMART" id="SM00285">
    <property type="entry name" value="PBD"/>
    <property type="match status" value="1"/>
</dbReference>
<feature type="compositionally biased region" description="Basic and acidic residues" evidence="10">
    <location>
        <begin position="861"/>
        <end position="872"/>
    </location>
</feature>
<dbReference type="InterPro" id="IPR020635">
    <property type="entry name" value="Tyr_kinase_cat_dom"/>
</dbReference>
<evidence type="ECO:0000313" key="14">
    <source>
        <dbReference type="Proteomes" id="UP001209878"/>
    </source>
</evidence>
<keyword evidence="4 9" id="KW-0547">Nucleotide-binding</keyword>
<keyword evidence="3" id="KW-0808">Transferase</keyword>
<dbReference type="InterPro" id="IPR055175">
    <property type="entry name" value="ACK/TNK-like_SAM"/>
</dbReference>
<feature type="region of interest" description="Disordered" evidence="10">
    <location>
        <begin position="967"/>
        <end position="1075"/>
    </location>
</feature>
<dbReference type="InterPro" id="IPR050198">
    <property type="entry name" value="Non-receptor_tyrosine_kinases"/>
</dbReference>
<evidence type="ECO:0000259" key="12">
    <source>
        <dbReference type="PROSITE" id="PS50108"/>
    </source>
</evidence>
<dbReference type="CDD" id="cd09539">
    <property type="entry name" value="SAM_TNK-like"/>
    <property type="match status" value="1"/>
</dbReference>
<dbReference type="InterPro" id="IPR011009">
    <property type="entry name" value="Kinase-like_dom_sf"/>
</dbReference>
<dbReference type="SMART" id="SM00219">
    <property type="entry name" value="TyrKc"/>
    <property type="match status" value="1"/>
</dbReference>
<dbReference type="FunFam" id="1.10.510.10:FF:001118">
    <property type="entry name" value="Tyrosine-protein kinase PR2"/>
    <property type="match status" value="1"/>
</dbReference>
<dbReference type="InterPro" id="IPR001245">
    <property type="entry name" value="Ser-Thr/Tyr_kinase_cat_dom"/>
</dbReference>
<feature type="region of interest" description="Disordered" evidence="10">
    <location>
        <begin position="80"/>
        <end position="107"/>
    </location>
</feature>
<evidence type="ECO:0000256" key="6">
    <source>
        <dbReference type="ARBA" id="ARBA00022840"/>
    </source>
</evidence>
<dbReference type="InterPro" id="IPR013761">
    <property type="entry name" value="SAM/pointed_sf"/>
</dbReference>
<feature type="region of interest" description="Disordered" evidence="10">
    <location>
        <begin position="670"/>
        <end position="751"/>
    </location>
</feature>
<evidence type="ECO:0000256" key="10">
    <source>
        <dbReference type="SAM" id="MobiDB-lite"/>
    </source>
</evidence>
<dbReference type="Gene3D" id="3.30.200.20">
    <property type="entry name" value="Phosphorylase Kinase, domain 1"/>
    <property type="match status" value="1"/>
</dbReference>
<evidence type="ECO:0000256" key="2">
    <source>
        <dbReference type="ARBA" id="ARBA00022443"/>
    </source>
</evidence>
<dbReference type="GO" id="GO:0004715">
    <property type="term" value="F:non-membrane spanning protein tyrosine kinase activity"/>
    <property type="evidence" value="ECO:0007669"/>
    <property type="project" value="UniProtKB-EC"/>
</dbReference>
<dbReference type="GO" id="GO:0004674">
    <property type="term" value="F:protein serine/threonine kinase activity"/>
    <property type="evidence" value="ECO:0007669"/>
    <property type="project" value="UniProtKB-EC"/>
</dbReference>
<keyword evidence="14" id="KW-1185">Reference proteome</keyword>
<dbReference type="PROSITE" id="PS50011">
    <property type="entry name" value="PROTEIN_KINASE_DOM"/>
    <property type="match status" value="1"/>
</dbReference>
<sequence>MSQMKDLYDFLVEAELQHYYNSFQQELKVTNVSQLKYVEDDDLVDMGMTKPEIRRLKKFFKKECPQGTFGKLKKRIMTKAQEGSSSSQSSGSPQLERVPSVRQSSSKHVISESAISLNKVLGNGEFGTVQQGVWVDDDGERIQVAVKCLCKEKVRSGTPDFLKEASIMHTIDHMYIVRLYGVVLKPESLWLVTELAPLRSLLECLKEPALRPSFPVMRLCDFCVQIASGMQYLETKRLIHRDLAARNILVFAKNKVKISDFGLSRALGVGKDYYQTNFSVNLKLPIAWCAPECINYLKFTSASDVWAYGVTIWEMFSYGFQPWAALTGQQILDAIDEPHFERLELPESCPKAYYNIMIKCWQHDPKQRPTFTDLLPALSQATPDQVKATADMTSVVTMKDFLQYKTGDVITVLDKQPANAAEAGLWKGILPNGKVGLFKASDATACQQLTPLHKPKSVVTRKVSSRKSTVDKKLSIAMISGPQDDMRHTGHVGFDGTTFGDVAFIVDNYDKLPKKIQPGGPRQNDVTSSSVSLPTGSDAAKSRSLPINGSQSETSVLSDEKMSQGGSSSMTGLSMTSHEDTLTDVSSVPDGDSSPRTDNKYEEINDDDLDSFKMPELSTSLSFDLGPSFMDEVMRAITEPKKETVAETDETSPLIEKDIRFPAASFDNIAMSRDVSGGHDTSTDTETDTPREDGIMESCSSVSSKTSDEQKKDDDHDRRKPRLKQASGSSVKVSACDREPQASPGMKQLSAAEEKKIDEAIVLVNEFAQISTAEDMNPEEKPEHSSDVGSPGSSPRQRSLFSLRKKTSPKQERTFSDEIANLPRDLNEEVTPEAQEVYNMLVVRGSLKDDAHRLTREMRARRSLEHQERDTNGHPPVTAKPRNINMNIRAPAGIPGRSSNTRNASRTAADTDEMDTNPLRRLRHIQVVAPRFRAPRTTEPDPKTNGHDAQSANLNPNMQFFAKLHEQERESEDGVTTDGTGSADCTCPNDIPLPPRRPLRPSVTRPPRQRKYPLDLSNYGHHHQEDTGRNGSDSESHVSVASLTLSQRQCDTTRDTDDGVFSGSDSSSILEPKSDVATASPSHCLRSTAAPAQFSVKSVSCSAAQLGLFDNKDSFWSQKVNFDEMANESDSDLGEDSPAMSGRYKTSDNVSYEDLLEFALDGAEKSRPDENCDEVRLMRKVLSRDVTVEDCMYALQETDWDVFSAIKLLKLKQLLSTKLGAMDECKDALMQCQWDVQRAANQLLTHEPDLVHV</sequence>
<dbReference type="EC" id="2.7.10.2" evidence="1"/>
<evidence type="ECO:0000256" key="7">
    <source>
        <dbReference type="ARBA" id="ARBA00023137"/>
    </source>
</evidence>
<feature type="region of interest" description="Disordered" evidence="10">
    <location>
        <begin position="514"/>
        <end position="603"/>
    </location>
</feature>
<feature type="compositionally biased region" description="Basic and acidic residues" evidence="10">
    <location>
        <begin position="706"/>
        <end position="718"/>
    </location>
</feature>
<feature type="compositionally biased region" description="Polar residues" evidence="10">
    <location>
        <begin position="1037"/>
        <end position="1050"/>
    </location>
</feature>
<dbReference type="InterPro" id="IPR001452">
    <property type="entry name" value="SH3_domain"/>
</dbReference>
<feature type="compositionally biased region" description="Low complexity" evidence="10">
    <location>
        <begin position="563"/>
        <end position="576"/>
    </location>
</feature>
<comment type="catalytic activity">
    <reaction evidence="8">
        <text>L-threonyl-[protein] + ATP = O-phospho-L-threonyl-[protein] + ADP + H(+)</text>
        <dbReference type="Rhea" id="RHEA:46608"/>
        <dbReference type="Rhea" id="RHEA-COMP:11060"/>
        <dbReference type="Rhea" id="RHEA-COMP:11605"/>
        <dbReference type="ChEBI" id="CHEBI:15378"/>
        <dbReference type="ChEBI" id="CHEBI:30013"/>
        <dbReference type="ChEBI" id="CHEBI:30616"/>
        <dbReference type="ChEBI" id="CHEBI:61977"/>
        <dbReference type="ChEBI" id="CHEBI:456216"/>
        <dbReference type="EC" id="2.7.11.1"/>
    </reaction>
</comment>
<dbReference type="InterPro" id="IPR017441">
    <property type="entry name" value="Protein_kinase_ATP_BS"/>
</dbReference>
<dbReference type="InterPro" id="IPR000719">
    <property type="entry name" value="Prot_kinase_dom"/>
</dbReference>
<dbReference type="EMBL" id="JAODUO010001298">
    <property type="protein sequence ID" value="KAK2166904.1"/>
    <property type="molecule type" value="Genomic_DNA"/>
</dbReference>
<dbReference type="Gene3D" id="1.10.510.10">
    <property type="entry name" value="Transferase(Phosphotransferase) domain 1"/>
    <property type="match status" value="1"/>
</dbReference>
<feature type="compositionally biased region" description="Polar residues" evidence="10">
    <location>
        <begin position="524"/>
        <end position="535"/>
    </location>
</feature>
<dbReference type="PRINTS" id="PR00109">
    <property type="entry name" value="TYRKINASE"/>
</dbReference>
<dbReference type="Gene3D" id="1.10.150.50">
    <property type="entry name" value="Transcription Factor, Ets-1"/>
    <property type="match status" value="1"/>
</dbReference>
<accession>A0AAD9K8P7</accession>
<feature type="binding site" evidence="9">
    <location>
        <position position="147"/>
    </location>
    <ligand>
        <name>ATP</name>
        <dbReference type="ChEBI" id="CHEBI:30616"/>
    </ligand>
</feature>
<feature type="region of interest" description="Disordered" evidence="10">
    <location>
        <begin position="861"/>
        <end position="916"/>
    </location>
</feature>
<dbReference type="AlphaFoldDB" id="A0AAD9K8P7"/>
<dbReference type="Pfam" id="PF22931">
    <property type="entry name" value="SAM_TNK"/>
    <property type="match status" value="1"/>
</dbReference>
<proteinExistence type="predicted"/>
<dbReference type="PROSITE" id="PS50108">
    <property type="entry name" value="CRIB"/>
    <property type="match status" value="1"/>
</dbReference>
<feature type="compositionally biased region" description="Low complexity" evidence="10">
    <location>
        <begin position="83"/>
        <end position="92"/>
    </location>
</feature>
<evidence type="ECO:0000256" key="1">
    <source>
        <dbReference type="ARBA" id="ARBA00011903"/>
    </source>
</evidence>
<dbReference type="PROSITE" id="PS00109">
    <property type="entry name" value="PROTEIN_KINASE_TYR"/>
    <property type="match status" value="1"/>
</dbReference>
<dbReference type="GO" id="GO:0005524">
    <property type="term" value="F:ATP binding"/>
    <property type="evidence" value="ECO:0007669"/>
    <property type="project" value="UniProtKB-UniRule"/>
</dbReference>
<feature type="domain" description="Protein kinase" evidence="11">
    <location>
        <begin position="115"/>
        <end position="378"/>
    </location>
</feature>
<dbReference type="SUPFAM" id="SSF56112">
    <property type="entry name" value="Protein kinase-like (PK-like)"/>
    <property type="match status" value="1"/>
</dbReference>
<evidence type="ECO:0000256" key="9">
    <source>
        <dbReference type="PROSITE-ProRule" id="PRU10141"/>
    </source>
</evidence>
<feature type="domain" description="CRIB" evidence="12">
    <location>
        <begin position="479"/>
        <end position="493"/>
    </location>
</feature>
<keyword evidence="6 9" id="KW-0067">ATP-binding</keyword>
<dbReference type="Pfam" id="PF07714">
    <property type="entry name" value="PK_Tyr_Ser-Thr"/>
    <property type="match status" value="1"/>
</dbReference>
<evidence type="ECO:0000256" key="4">
    <source>
        <dbReference type="ARBA" id="ARBA00022741"/>
    </source>
</evidence>
<comment type="caution">
    <text evidence="13">The sequence shown here is derived from an EMBL/GenBank/DDBJ whole genome shotgun (WGS) entry which is preliminary data.</text>
</comment>
<feature type="compositionally biased region" description="Polar residues" evidence="10">
    <location>
        <begin position="787"/>
        <end position="800"/>
    </location>
</feature>
<dbReference type="InterPro" id="IPR049587">
    <property type="entry name" value="TNK-like_SAM"/>
</dbReference>
<protein>
    <recommendedName>
        <fullName evidence="1">non-specific protein-tyrosine kinase</fullName>
        <ecNumber evidence="1">2.7.10.2</ecNumber>
    </recommendedName>
</protein>
<dbReference type="Gene3D" id="2.30.30.40">
    <property type="entry name" value="SH3 Domains"/>
    <property type="match status" value="1"/>
</dbReference>
<feature type="region of interest" description="Disordered" evidence="10">
    <location>
        <begin position="929"/>
        <end position="954"/>
    </location>
</feature>
<feature type="compositionally biased region" description="Polar residues" evidence="10">
    <location>
        <begin position="545"/>
        <end position="557"/>
    </location>
</feature>
<dbReference type="PANTHER" id="PTHR24418">
    <property type="entry name" value="TYROSINE-PROTEIN KINASE"/>
    <property type="match status" value="1"/>
</dbReference>
<dbReference type="InterPro" id="IPR000095">
    <property type="entry name" value="CRIB_dom"/>
</dbReference>
<evidence type="ECO:0000256" key="3">
    <source>
        <dbReference type="ARBA" id="ARBA00022679"/>
    </source>
</evidence>
<keyword evidence="2" id="KW-0728">SH3 domain</keyword>
<feature type="compositionally biased region" description="Basic and acidic residues" evidence="10">
    <location>
        <begin position="1022"/>
        <end position="1036"/>
    </location>
</feature>
<gene>
    <name evidence="13" type="ORF">NP493_1300g00043</name>
</gene>
<dbReference type="SUPFAM" id="SSF47769">
    <property type="entry name" value="SAM/Pointed domain"/>
    <property type="match status" value="1"/>
</dbReference>
<dbReference type="PROSITE" id="PS00107">
    <property type="entry name" value="PROTEIN_KINASE_ATP"/>
    <property type="match status" value="1"/>
</dbReference>
<dbReference type="InterPro" id="IPR008266">
    <property type="entry name" value="Tyr_kinase_AS"/>
</dbReference>
<evidence type="ECO:0000256" key="5">
    <source>
        <dbReference type="ARBA" id="ARBA00022777"/>
    </source>
</evidence>
<organism evidence="13 14">
    <name type="scientific">Ridgeia piscesae</name>
    <name type="common">Tubeworm</name>
    <dbReference type="NCBI Taxonomy" id="27915"/>
    <lineage>
        <taxon>Eukaryota</taxon>
        <taxon>Metazoa</taxon>
        <taxon>Spiralia</taxon>
        <taxon>Lophotrochozoa</taxon>
        <taxon>Annelida</taxon>
        <taxon>Polychaeta</taxon>
        <taxon>Sedentaria</taxon>
        <taxon>Canalipalpata</taxon>
        <taxon>Sabellida</taxon>
        <taxon>Siboglinidae</taxon>
        <taxon>Ridgeia</taxon>
    </lineage>
</organism>
<feature type="compositionally biased region" description="Low complexity" evidence="10">
    <location>
        <begin position="1059"/>
        <end position="1068"/>
    </location>
</feature>
<feature type="compositionally biased region" description="Basic and acidic residues" evidence="10">
    <location>
        <begin position="593"/>
        <end position="603"/>
    </location>
</feature>
<evidence type="ECO:0000259" key="11">
    <source>
        <dbReference type="PROSITE" id="PS50011"/>
    </source>
</evidence>
<evidence type="ECO:0000313" key="13">
    <source>
        <dbReference type="EMBL" id="KAK2166904.1"/>
    </source>
</evidence>
<dbReference type="Pfam" id="PF07653">
    <property type="entry name" value="SH3_2"/>
    <property type="match status" value="1"/>
</dbReference>
<dbReference type="Proteomes" id="UP001209878">
    <property type="component" value="Unassembled WGS sequence"/>
</dbReference>
<feature type="compositionally biased region" description="Basic and acidic residues" evidence="10">
    <location>
        <begin position="936"/>
        <end position="946"/>
    </location>
</feature>
<feature type="compositionally biased region" description="Polar residues" evidence="10">
    <location>
        <begin position="897"/>
        <end position="908"/>
    </location>
</feature>
<keyword evidence="5" id="KW-0418">Kinase</keyword>
<feature type="region of interest" description="Disordered" evidence="10">
    <location>
        <begin position="771"/>
        <end position="831"/>
    </location>
</feature>
<keyword evidence="7" id="KW-0829">Tyrosine-protein kinase</keyword>